<dbReference type="GO" id="GO:0004521">
    <property type="term" value="F:RNA endonuclease activity"/>
    <property type="evidence" value="ECO:0007669"/>
    <property type="project" value="InterPro"/>
</dbReference>
<dbReference type="InterPro" id="IPR029060">
    <property type="entry name" value="PIN-like_dom_sf"/>
</dbReference>
<dbReference type="Gene3D" id="3.40.50.1010">
    <property type="entry name" value="5'-nuclease"/>
    <property type="match status" value="1"/>
</dbReference>
<dbReference type="GO" id="GO:0016075">
    <property type="term" value="P:rRNA catabolic process"/>
    <property type="evidence" value="ECO:0007669"/>
    <property type="project" value="TreeGrafter"/>
</dbReference>
<dbReference type="InterPro" id="IPR039018">
    <property type="entry name" value="VapC20-like"/>
</dbReference>
<proteinExistence type="predicted"/>
<dbReference type="SUPFAM" id="SSF88723">
    <property type="entry name" value="PIN domain-like"/>
    <property type="match status" value="1"/>
</dbReference>
<evidence type="ECO:0000313" key="2">
    <source>
        <dbReference type="EMBL" id="OGD61957.1"/>
    </source>
</evidence>
<dbReference type="AlphaFoldDB" id="A0A1F5E3H0"/>
<comment type="caution">
    <text evidence="2">The sequence shown here is derived from an EMBL/GenBank/DDBJ whole genome shotgun (WGS) entry which is preliminary data.</text>
</comment>
<dbReference type="Proteomes" id="UP000177006">
    <property type="component" value="Unassembled WGS sequence"/>
</dbReference>
<sequence>MVKVLLDADALIALAKPDDSNHQKAIGLASSIKQARIYTTPFTIPEATTVISYKLSQTAAKKFLIENRKKKFIELKLTPSIVQKADEVFIKQRAKGTSWIDCLNVAIAQAYRLDKIFSFDHFYQKWQLLLKI</sequence>
<name>A0A1F5E3H0_9BACT</name>
<evidence type="ECO:0000259" key="1">
    <source>
        <dbReference type="Pfam" id="PF01850"/>
    </source>
</evidence>
<feature type="domain" description="PIN" evidence="1">
    <location>
        <begin position="4"/>
        <end position="121"/>
    </location>
</feature>
<dbReference type="PANTHER" id="PTHR42188:SF1">
    <property type="entry name" value="23S RRNA-SPECIFIC ENDONUCLEASE VAPC20"/>
    <property type="match status" value="1"/>
</dbReference>
<reference evidence="2 3" key="1">
    <citation type="journal article" date="2016" name="Nat. Commun.">
        <title>Thousands of microbial genomes shed light on interconnected biogeochemical processes in an aquifer system.</title>
        <authorList>
            <person name="Anantharaman K."/>
            <person name="Brown C.T."/>
            <person name="Hug L.A."/>
            <person name="Sharon I."/>
            <person name="Castelle C.J."/>
            <person name="Probst A.J."/>
            <person name="Thomas B.C."/>
            <person name="Singh A."/>
            <person name="Wilkins M.J."/>
            <person name="Karaoz U."/>
            <person name="Brodie E.L."/>
            <person name="Williams K.H."/>
            <person name="Hubbard S.S."/>
            <person name="Banfield J.F."/>
        </authorList>
    </citation>
    <scope>NUCLEOTIDE SEQUENCE [LARGE SCALE GENOMIC DNA]</scope>
</reference>
<dbReference type="PANTHER" id="PTHR42188">
    <property type="entry name" value="23S RRNA-SPECIFIC ENDONUCLEASE VAPC20"/>
    <property type="match status" value="1"/>
</dbReference>
<dbReference type="EMBL" id="MEZK01000029">
    <property type="protein sequence ID" value="OGD61957.1"/>
    <property type="molecule type" value="Genomic_DNA"/>
</dbReference>
<protein>
    <recommendedName>
        <fullName evidence="1">PIN domain-containing protein</fullName>
    </recommendedName>
</protein>
<evidence type="ECO:0000313" key="3">
    <source>
        <dbReference type="Proteomes" id="UP000177006"/>
    </source>
</evidence>
<organism evidence="2 3">
    <name type="scientific">Candidatus Beckwithbacteria bacterium RBG_13_42_9</name>
    <dbReference type="NCBI Taxonomy" id="1797457"/>
    <lineage>
        <taxon>Bacteria</taxon>
        <taxon>Candidatus Beckwithiibacteriota</taxon>
    </lineage>
</organism>
<accession>A0A1F5E3H0</accession>
<gene>
    <name evidence="2" type="ORF">A2160_01180</name>
</gene>
<dbReference type="Pfam" id="PF01850">
    <property type="entry name" value="PIN"/>
    <property type="match status" value="1"/>
</dbReference>
<dbReference type="InterPro" id="IPR002716">
    <property type="entry name" value="PIN_dom"/>
</dbReference>